<dbReference type="PRINTS" id="PR00598">
    <property type="entry name" value="HTHMARR"/>
</dbReference>
<dbReference type="GO" id="GO:0003700">
    <property type="term" value="F:DNA-binding transcription factor activity"/>
    <property type="evidence" value="ECO:0007669"/>
    <property type="project" value="InterPro"/>
</dbReference>
<organism evidence="5 6">
    <name type="scientific">Acidovorax soli</name>
    <dbReference type="NCBI Taxonomy" id="592050"/>
    <lineage>
        <taxon>Bacteria</taxon>
        <taxon>Pseudomonadati</taxon>
        <taxon>Pseudomonadota</taxon>
        <taxon>Betaproteobacteria</taxon>
        <taxon>Burkholderiales</taxon>
        <taxon>Comamonadaceae</taxon>
        <taxon>Acidovorax</taxon>
    </lineage>
</organism>
<keyword evidence="2" id="KW-0238">DNA-binding</keyword>
<dbReference type="SUPFAM" id="SSF46785">
    <property type="entry name" value="Winged helix' DNA-binding domain"/>
    <property type="match status" value="1"/>
</dbReference>
<evidence type="ECO:0000256" key="3">
    <source>
        <dbReference type="ARBA" id="ARBA00023163"/>
    </source>
</evidence>
<evidence type="ECO:0000313" key="6">
    <source>
        <dbReference type="Proteomes" id="UP000575083"/>
    </source>
</evidence>
<dbReference type="SMART" id="SM00347">
    <property type="entry name" value="HTH_MARR"/>
    <property type="match status" value="1"/>
</dbReference>
<dbReference type="Pfam" id="PF12802">
    <property type="entry name" value="MarR_2"/>
    <property type="match status" value="1"/>
</dbReference>
<dbReference type="AlphaFoldDB" id="A0A7X0PHW6"/>
<dbReference type="EMBL" id="JACHLK010000011">
    <property type="protein sequence ID" value="MBB6562238.1"/>
    <property type="molecule type" value="Genomic_DNA"/>
</dbReference>
<evidence type="ECO:0000259" key="4">
    <source>
        <dbReference type="PROSITE" id="PS50995"/>
    </source>
</evidence>
<dbReference type="InterPro" id="IPR036390">
    <property type="entry name" value="WH_DNA-bd_sf"/>
</dbReference>
<evidence type="ECO:0000313" key="5">
    <source>
        <dbReference type="EMBL" id="MBB6562238.1"/>
    </source>
</evidence>
<proteinExistence type="predicted"/>
<dbReference type="InterPro" id="IPR036388">
    <property type="entry name" value="WH-like_DNA-bd_sf"/>
</dbReference>
<feature type="domain" description="HTH marR-type" evidence="4">
    <location>
        <begin position="9"/>
        <end position="144"/>
    </location>
</feature>
<dbReference type="GO" id="GO:0006950">
    <property type="term" value="P:response to stress"/>
    <property type="evidence" value="ECO:0007669"/>
    <property type="project" value="TreeGrafter"/>
</dbReference>
<protein>
    <submittedName>
        <fullName evidence="5">MarR family transcriptional regulator for hemolysin</fullName>
    </submittedName>
</protein>
<gene>
    <name evidence="5" type="ORF">HNP48_004947</name>
</gene>
<dbReference type="PANTHER" id="PTHR33164:SF64">
    <property type="entry name" value="TRANSCRIPTIONAL REGULATOR SLYA"/>
    <property type="match status" value="1"/>
</dbReference>
<dbReference type="InterPro" id="IPR023187">
    <property type="entry name" value="Tscrpt_reg_MarR-type_CS"/>
</dbReference>
<dbReference type="Gene3D" id="1.10.10.10">
    <property type="entry name" value="Winged helix-like DNA-binding domain superfamily/Winged helix DNA-binding domain"/>
    <property type="match status" value="1"/>
</dbReference>
<name>A0A7X0PHW6_9BURK</name>
<evidence type="ECO:0000256" key="1">
    <source>
        <dbReference type="ARBA" id="ARBA00023015"/>
    </source>
</evidence>
<dbReference type="GO" id="GO:0003677">
    <property type="term" value="F:DNA binding"/>
    <property type="evidence" value="ECO:0007669"/>
    <property type="project" value="UniProtKB-KW"/>
</dbReference>
<dbReference type="RefSeq" id="WP_184862037.1">
    <property type="nucleotide sequence ID" value="NZ_JACHLK010000011.1"/>
</dbReference>
<dbReference type="PROSITE" id="PS50995">
    <property type="entry name" value="HTH_MARR_2"/>
    <property type="match status" value="1"/>
</dbReference>
<accession>A0A7X0PHW6</accession>
<dbReference type="PROSITE" id="PS01117">
    <property type="entry name" value="HTH_MARR_1"/>
    <property type="match status" value="1"/>
</dbReference>
<keyword evidence="3" id="KW-0804">Transcription</keyword>
<dbReference type="PANTHER" id="PTHR33164">
    <property type="entry name" value="TRANSCRIPTIONAL REGULATOR, MARR FAMILY"/>
    <property type="match status" value="1"/>
</dbReference>
<reference evidence="5 6" key="1">
    <citation type="submission" date="2020-08" db="EMBL/GenBank/DDBJ databases">
        <title>Functional genomics of gut bacteria from endangered species of beetles.</title>
        <authorList>
            <person name="Carlos-Shanley C."/>
        </authorList>
    </citation>
    <scope>NUCLEOTIDE SEQUENCE [LARGE SCALE GENOMIC DNA]</scope>
    <source>
        <strain evidence="5 6">S00198</strain>
    </source>
</reference>
<dbReference type="InterPro" id="IPR000835">
    <property type="entry name" value="HTH_MarR-typ"/>
</dbReference>
<dbReference type="Proteomes" id="UP000575083">
    <property type="component" value="Unassembled WGS sequence"/>
</dbReference>
<dbReference type="InterPro" id="IPR039422">
    <property type="entry name" value="MarR/SlyA-like"/>
</dbReference>
<comment type="caution">
    <text evidence="5">The sequence shown here is derived from an EMBL/GenBank/DDBJ whole genome shotgun (WGS) entry which is preliminary data.</text>
</comment>
<evidence type="ECO:0000256" key="2">
    <source>
        <dbReference type="ARBA" id="ARBA00023125"/>
    </source>
</evidence>
<sequence length="150" mass="16489">MKEAPSDPRHRIGIRLVGLARRWRQALDARLSASGLSDATWAPLMHLHELGSDSGVSQSALAAAVGLDGSSLVRLLDILVERGLIERRPHPEDRRVKLVHLTTAGRRTVAALRKQLQAIESELLADIGEQDALTLLRAFERIEARIAEQA</sequence>
<keyword evidence="1" id="KW-0805">Transcription regulation</keyword>
<keyword evidence="6" id="KW-1185">Reference proteome</keyword>